<organism evidence="2 3">
    <name type="scientific">Candidatus Liptonbacteria bacterium RIFCSPLOWO2_01_FULL_52_25</name>
    <dbReference type="NCBI Taxonomy" id="1798650"/>
    <lineage>
        <taxon>Bacteria</taxon>
        <taxon>Candidatus Liptoniibacteriota</taxon>
    </lineage>
</organism>
<dbReference type="AlphaFoldDB" id="A0A1G2CFX4"/>
<dbReference type="STRING" id="1798650.A2945_05120"/>
<feature type="compositionally biased region" description="Basic and acidic residues" evidence="1">
    <location>
        <begin position="37"/>
        <end position="54"/>
    </location>
</feature>
<proteinExistence type="predicted"/>
<evidence type="ECO:0000313" key="3">
    <source>
        <dbReference type="Proteomes" id="UP000178880"/>
    </source>
</evidence>
<reference evidence="2 3" key="1">
    <citation type="journal article" date="2016" name="Nat. Commun.">
        <title>Thousands of microbial genomes shed light on interconnected biogeochemical processes in an aquifer system.</title>
        <authorList>
            <person name="Anantharaman K."/>
            <person name="Brown C.T."/>
            <person name="Hug L.A."/>
            <person name="Sharon I."/>
            <person name="Castelle C.J."/>
            <person name="Probst A.J."/>
            <person name="Thomas B.C."/>
            <person name="Singh A."/>
            <person name="Wilkins M.J."/>
            <person name="Karaoz U."/>
            <person name="Brodie E.L."/>
            <person name="Williams K.H."/>
            <person name="Hubbard S.S."/>
            <person name="Banfield J.F."/>
        </authorList>
    </citation>
    <scope>NUCLEOTIDE SEQUENCE [LARGE SCALE GENOMIC DNA]</scope>
</reference>
<dbReference type="EMBL" id="MHLA01000017">
    <property type="protein sequence ID" value="OGY99317.1"/>
    <property type="molecule type" value="Genomic_DNA"/>
</dbReference>
<comment type="caution">
    <text evidence="2">The sequence shown here is derived from an EMBL/GenBank/DDBJ whole genome shotgun (WGS) entry which is preliminary data.</text>
</comment>
<sequence>MRQGVEDGGPSDPPPRTLQPDQLDAEISESSIRNHKRQADVCLRELHEDNRETSQEEEGEGGEGIEIINMGRESFNPPKFEREDNSIKNALRDAGLFEVESPKNGTAVYERLLDAAVNYISEIVRDERSGKKSVSAMSSSQSTRRKYHDEMCKMLFGKSRKELSEGEVARVSDFAAHVTGHEEYVGTFERAFKAVA</sequence>
<name>A0A1G2CFX4_9BACT</name>
<feature type="region of interest" description="Disordered" evidence="1">
    <location>
        <begin position="1"/>
        <end position="80"/>
    </location>
</feature>
<evidence type="ECO:0000313" key="2">
    <source>
        <dbReference type="EMBL" id="OGY99317.1"/>
    </source>
</evidence>
<accession>A0A1G2CFX4</accession>
<evidence type="ECO:0000256" key="1">
    <source>
        <dbReference type="SAM" id="MobiDB-lite"/>
    </source>
</evidence>
<protein>
    <submittedName>
        <fullName evidence="2">Uncharacterized protein</fullName>
    </submittedName>
</protein>
<dbReference type="Proteomes" id="UP000178880">
    <property type="component" value="Unassembled WGS sequence"/>
</dbReference>
<gene>
    <name evidence="2" type="ORF">A2945_05120</name>
</gene>